<reference evidence="1 2" key="1">
    <citation type="submission" date="2019-05" db="EMBL/GenBank/DDBJ databases">
        <title>Another draft genome of Portunus trituberculatus and its Hox gene families provides insights of decapod evolution.</title>
        <authorList>
            <person name="Jeong J.-H."/>
            <person name="Song I."/>
            <person name="Kim S."/>
            <person name="Choi T."/>
            <person name="Kim D."/>
            <person name="Ryu S."/>
            <person name="Kim W."/>
        </authorList>
    </citation>
    <scope>NUCLEOTIDE SEQUENCE [LARGE SCALE GENOMIC DNA]</scope>
    <source>
        <tissue evidence="1">Muscle</tissue>
    </source>
</reference>
<sequence length="87" mass="10039">MLMLLSGTAWSVMNNFRFIDRSLPLGSPMLRGFFFTLMFVVRSQLEGSFSFIPRGVVRSSRGKRRLSGRVCGDGWRLCWIRKVPHLD</sequence>
<keyword evidence="2" id="KW-1185">Reference proteome</keyword>
<gene>
    <name evidence="1" type="ORF">E2C01_015556</name>
</gene>
<dbReference type="Proteomes" id="UP000324222">
    <property type="component" value="Unassembled WGS sequence"/>
</dbReference>
<proteinExistence type="predicted"/>
<evidence type="ECO:0000313" key="1">
    <source>
        <dbReference type="EMBL" id="MPC22539.1"/>
    </source>
</evidence>
<protein>
    <submittedName>
        <fullName evidence="1">Uncharacterized protein</fullName>
    </submittedName>
</protein>
<organism evidence="1 2">
    <name type="scientific">Portunus trituberculatus</name>
    <name type="common">Swimming crab</name>
    <name type="synonym">Neptunus trituberculatus</name>
    <dbReference type="NCBI Taxonomy" id="210409"/>
    <lineage>
        <taxon>Eukaryota</taxon>
        <taxon>Metazoa</taxon>
        <taxon>Ecdysozoa</taxon>
        <taxon>Arthropoda</taxon>
        <taxon>Crustacea</taxon>
        <taxon>Multicrustacea</taxon>
        <taxon>Malacostraca</taxon>
        <taxon>Eumalacostraca</taxon>
        <taxon>Eucarida</taxon>
        <taxon>Decapoda</taxon>
        <taxon>Pleocyemata</taxon>
        <taxon>Brachyura</taxon>
        <taxon>Eubrachyura</taxon>
        <taxon>Portunoidea</taxon>
        <taxon>Portunidae</taxon>
        <taxon>Portuninae</taxon>
        <taxon>Portunus</taxon>
    </lineage>
</organism>
<name>A0A5B7DN91_PORTR</name>
<dbReference type="EMBL" id="VSRR010001098">
    <property type="protein sequence ID" value="MPC22539.1"/>
    <property type="molecule type" value="Genomic_DNA"/>
</dbReference>
<evidence type="ECO:0000313" key="2">
    <source>
        <dbReference type="Proteomes" id="UP000324222"/>
    </source>
</evidence>
<accession>A0A5B7DN91</accession>
<comment type="caution">
    <text evidence="1">The sequence shown here is derived from an EMBL/GenBank/DDBJ whole genome shotgun (WGS) entry which is preliminary data.</text>
</comment>
<dbReference type="AlphaFoldDB" id="A0A5B7DN91"/>